<evidence type="ECO:0000256" key="1">
    <source>
        <dbReference type="ARBA" id="ARBA00004442"/>
    </source>
</evidence>
<dbReference type="InterPro" id="IPR011990">
    <property type="entry name" value="TPR-like_helical_dom_sf"/>
</dbReference>
<dbReference type="GO" id="GO:0009279">
    <property type="term" value="C:cell outer membrane"/>
    <property type="evidence" value="ECO:0007669"/>
    <property type="project" value="UniProtKB-SubCell"/>
</dbReference>
<dbReference type="Proteomes" id="UP000184368">
    <property type="component" value="Unassembled WGS sequence"/>
</dbReference>
<name>A0A1M4YYQ2_9BACT</name>
<gene>
    <name evidence="9" type="ORF">SAMN05444008_10526</name>
</gene>
<dbReference type="Pfam" id="PF14322">
    <property type="entry name" value="SusD-like_3"/>
    <property type="match status" value="1"/>
</dbReference>
<dbReference type="EMBL" id="FQUO01000005">
    <property type="protein sequence ID" value="SHF10944.1"/>
    <property type="molecule type" value="Genomic_DNA"/>
</dbReference>
<evidence type="ECO:0000256" key="6">
    <source>
        <dbReference type="SAM" id="SignalP"/>
    </source>
</evidence>
<feature type="domain" description="RagB/SusD" evidence="7">
    <location>
        <begin position="312"/>
        <end position="597"/>
    </location>
</feature>
<evidence type="ECO:0000256" key="5">
    <source>
        <dbReference type="ARBA" id="ARBA00023237"/>
    </source>
</evidence>
<keyword evidence="10" id="KW-1185">Reference proteome</keyword>
<evidence type="ECO:0000259" key="8">
    <source>
        <dbReference type="Pfam" id="PF14322"/>
    </source>
</evidence>
<dbReference type="Pfam" id="PF07980">
    <property type="entry name" value="SusD_RagB"/>
    <property type="match status" value="1"/>
</dbReference>
<comment type="similarity">
    <text evidence="2">Belongs to the SusD family.</text>
</comment>
<keyword evidence="3 6" id="KW-0732">Signal</keyword>
<feature type="domain" description="SusD-like N-terminal" evidence="8">
    <location>
        <begin position="110"/>
        <end position="196"/>
    </location>
</feature>
<dbReference type="InterPro" id="IPR033985">
    <property type="entry name" value="SusD-like_N"/>
</dbReference>
<dbReference type="PROSITE" id="PS51257">
    <property type="entry name" value="PROKAR_LIPOPROTEIN"/>
    <property type="match status" value="1"/>
</dbReference>
<dbReference type="STRING" id="1302690.BUE76_22735"/>
<keyword evidence="4" id="KW-0472">Membrane</keyword>
<sequence length="597" mass="67640">MKSIKKYMLYGCILTASFGLYACDKDLDNENKAVLNDNTQWASESNADIFLNDVYDQVPDLYSQPETLDNFTDDNDAGFYYASWKYKDGILDPASSNYGLFGGGAVGVATINRHNWAALYTAIRKCNTFIQQTTQRKGSYSAAWYNKRIDEARFNRAFHYSILFLNWGGVPLIFDPQTRADTASLFVKRSTYAETLGFLTRTLDTIVNNKYLAVKYNKGQADAGRATLGAAQMLKAYLELVAASPAFNATSAPGGPDPNKVAGFGNVDVTRWATAAASFKKFMTEWGGPGKPYNLFPEDSTLWYEDNEYNSEVIFDRQHVGNIRGSNYEQYGGPVYILGSYYTWGNYNPTQELVDQFFMANGKPITDPASGYDPQKPYVGRERRFYKWIVYDGAPYKMDWMPKEDTIYTRIDKVRPSLNQIDFASTDVSNTGYYFKKKLNPRNRPATGLSGANYIYFRYAEVLLGYAEAQNEAVGPDQSVYDAINAIRARVNLPPLPAGLSQDQMRDAIRQERRVELCFENKRFHDIIRWRVAHQVLTVDLSGMKIENTVPGNNSGVWTYTRVGLNHPRNFKMKQYLHPIPQQAIAQNPKLVQNPGY</sequence>
<dbReference type="InterPro" id="IPR012944">
    <property type="entry name" value="SusD_RagB_dom"/>
</dbReference>
<accession>A0A1M4YYQ2</accession>
<evidence type="ECO:0000259" key="7">
    <source>
        <dbReference type="Pfam" id="PF07980"/>
    </source>
</evidence>
<feature type="signal peptide" evidence="6">
    <location>
        <begin position="1"/>
        <end position="22"/>
    </location>
</feature>
<protein>
    <submittedName>
        <fullName evidence="9">Starch-binding associating with outer membrane</fullName>
    </submittedName>
</protein>
<dbReference type="OrthoDB" id="5694214at2"/>
<proteinExistence type="inferred from homology"/>
<organism evidence="9 10">
    <name type="scientific">Cnuella takakiae</name>
    <dbReference type="NCBI Taxonomy" id="1302690"/>
    <lineage>
        <taxon>Bacteria</taxon>
        <taxon>Pseudomonadati</taxon>
        <taxon>Bacteroidota</taxon>
        <taxon>Chitinophagia</taxon>
        <taxon>Chitinophagales</taxon>
        <taxon>Chitinophagaceae</taxon>
        <taxon>Cnuella</taxon>
    </lineage>
</organism>
<evidence type="ECO:0000256" key="4">
    <source>
        <dbReference type="ARBA" id="ARBA00023136"/>
    </source>
</evidence>
<dbReference type="AlphaFoldDB" id="A0A1M4YYQ2"/>
<evidence type="ECO:0000256" key="2">
    <source>
        <dbReference type="ARBA" id="ARBA00006275"/>
    </source>
</evidence>
<keyword evidence="5" id="KW-0998">Cell outer membrane</keyword>
<evidence type="ECO:0000256" key="3">
    <source>
        <dbReference type="ARBA" id="ARBA00022729"/>
    </source>
</evidence>
<evidence type="ECO:0000313" key="10">
    <source>
        <dbReference type="Proteomes" id="UP000184368"/>
    </source>
</evidence>
<comment type="subcellular location">
    <subcellularLocation>
        <location evidence="1">Cell outer membrane</location>
    </subcellularLocation>
</comment>
<evidence type="ECO:0000313" key="9">
    <source>
        <dbReference type="EMBL" id="SHF10944.1"/>
    </source>
</evidence>
<feature type="chain" id="PRO_5012747852" evidence="6">
    <location>
        <begin position="23"/>
        <end position="597"/>
    </location>
</feature>
<dbReference type="Gene3D" id="1.25.40.390">
    <property type="match status" value="1"/>
</dbReference>
<dbReference type="SUPFAM" id="SSF48452">
    <property type="entry name" value="TPR-like"/>
    <property type="match status" value="1"/>
</dbReference>
<dbReference type="RefSeq" id="WP_073041650.1">
    <property type="nucleotide sequence ID" value="NZ_FQUO01000005.1"/>
</dbReference>
<reference evidence="9 10" key="1">
    <citation type="submission" date="2016-11" db="EMBL/GenBank/DDBJ databases">
        <authorList>
            <person name="Jaros S."/>
            <person name="Januszkiewicz K."/>
            <person name="Wedrychowicz H."/>
        </authorList>
    </citation>
    <scope>NUCLEOTIDE SEQUENCE [LARGE SCALE GENOMIC DNA]</scope>
    <source>
        <strain evidence="9 10">DSM 26897</strain>
    </source>
</reference>